<protein>
    <submittedName>
        <fullName evidence="2 3">Uncharacterized protein</fullName>
    </submittedName>
</protein>
<dbReference type="AlphaFoldDB" id="B7P4J6"/>
<gene>
    <name evidence="2" type="ORF">IscW_ISCW001433</name>
</gene>
<evidence type="ECO:0000313" key="4">
    <source>
        <dbReference type="Proteomes" id="UP000001555"/>
    </source>
</evidence>
<reference evidence="2 4" key="1">
    <citation type="submission" date="2008-03" db="EMBL/GenBank/DDBJ databases">
        <title>Annotation of Ixodes scapularis.</title>
        <authorList>
            <consortium name="Ixodes scapularis Genome Project Consortium"/>
            <person name="Caler E."/>
            <person name="Hannick L.I."/>
            <person name="Bidwell S."/>
            <person name="Joardar V."/>
            <person name="Thiagarajan M."/>
            <person name="Amedeo P."/>
            <person name="Galinsky K.J."/>
            <person name="Schobel S."/>
            <person name="Inman J."/>
            <person name="Hostetler J."/>
            <person name="Miller J."/>
            <person name="Hammond M."/>
            <person name="Megy K."/>
            <person name="Lawson D."/>
            <person name="Kodira C."/>
            <person name="Sutton G."/>
            <person name="Meyer J."/>
            <person name="Hill C.A."/>
            <person name="Birren B."/>
            <person name="Nene V."/>
            <person name="Collins F."/>
            <person name="Alarcon-Chaidez F."/>
            <person name="Wikel S."/>
            <person name="Strausberg R."/>
        </authorList>
    </citation>
    <scope>NUCLEOTIDE SEQUENCE [LARGE SCALE GENOMIC DNA]</scope>
    <source>
        <strain evidence="4">Wikel</strain>
        <strain evidence="2">Wikel colony</strain>
    </source>
</reference>
<dbReference type="EnsemblMetazoa" id="ISCW001433-RA">
    <property type="protein sequence ID" value="ISCW001433-PA"/>
    <property type="gene ID" value="ISCW001433"/>
</dbReference>
<dbReference type="HOGENOM" id="CLU_1983994_0_0_1"/>
<keyword evidence="1" id="KW-0812">Transmembrane</keyword>
<reference evidence="3" key="2">
    <citation type="submission" date="2020-05" db="UniProtKB">
        <authorList>
            <consortium name="EnsemblMetazoa"/>
        </authorList>
    </citation>
    <scope>IDENTIFICATION</scope>
    <source>
        <strain evidence="3">wikel</strain>
    </source>
</reference>
<dbReference type="Proteomes" id="UP000001555">
    <property type="component" value="Unassembled WGS sequence"/>
</dbReference>
<proteinExistence type="predicted"/>
<dbReference type="PaxDb" id="6945-B7P4J6"/>
<dbReference type="InParanoid" id="B7P4J6"/>
<name>B7P4J6_IXOSC</name>
<accession>B7P4J6</accession>
<evidence type="ECO:0000256" key="1">
    <source>
        <dbReference type="SAM" id="Phobius"/>
    </source>
</evidence>
<keyword evidence="4" id="KW-1185">Reference proteome</keyword>
<feature type="transmembrane region" description="Helical" evidence="1">
    <location>
        <begin position="72"/>
        <end position="92"/>
    </location>
</feature>
<keyword evidence="1" id="KW-1133">Transmembrane helix</keyword>
<evidence type="ECO:0000313" key="3">
    <source>
        <dbReference type="EnsemblMetazoa" id="ISCW001433-PA"/>
    </source>
</evidence>
<dbReference type="EMBL" id="DS635936">
    <property type="protein sequence ID" value="EEC01518.1"/>
    <property type="molecule type" value="Genomic_DNA"/>
</dbReference>
<dbReference type="VEuPathDB" id="VectorBase:ISCW001433"/>
<feature type="transmembrane region" description="Helical" evidence="1">
    <location>
        <begin position="45"/>
        <end position="66"/>
    </location>
</feature>
<organism>
    <name type="scientific">Ixodes scapularis</name>
    <name type="common">Black-legged tick</name>
    <name type="synonym">Deer tick</name>
    <dbReference type="NCBI Taxonomy" id="6945"/>
    <lineage>
        <taxon>Eukaryota</taxon>
        <taxon>Metazoa</taxon>
        <taxon>Ecdysozoa</taxon>
        <taxon>Arthropoda</taxon>
        <taxon>Chelicerata</taxon>
        <taxon>Arachnida</taxon>
        <taxon>Acari</taxon>
        <taxon>Parasitiformes</taxon>
        <taxon>Ixodida</taxon>
        <taxon>Ixodoidea</taxon>
        <taxon>Ixodidae</taxon>
        <taxon>Ixodinae</taxon>
        <taxon>Ixodes</taxon>
    </lineage>
</organism>
<sequence>MALGVPVVCSVRKTVGAVECHVARDVGQVTIADWLTAIVVRHRQLFFIFFIIFFCIQLFYVCHLNFGVGCLVVFLLFLISVWFVPDLAVFVLTSEGSGRRSLLQGLILHCCCFLSRGSDAIPVTPS</sequence>
<dbReference type="VEuPathDB" id="VectorBase:ISCI001433"/>
<evidence type="ECO:0000313" key="2">
    <source>
        <dbReference type="EMBL" id="EEC01518.1"/>
    </source>
</evidence>
<keyword evidence="1" id="KW-0472">Membrane</keyword>
<dbReference type="EMBL" id="ABJB011113898">
    <property type="status" value="NOT_ANNOTATED_CDS"/>
    <property type="molecule type" value="Genomic_DNA"/>
</dbReference>